<keyword evidence="3 10" id="KW-0812">Transmembrane</keyword>
<comment type="similarity">
    <text evidence="8">Belongs to the LRRC3 family.</text>
</comment>
<keyword evidence="14" id="KW-1185">Reference proteome</keyword>
<dbReference type="OMA" id="NWIVHIS"/>
<feature type="transmembrane region" description="Helical" evidence="10">
    <location>
        <begin position="213"/>
        <end position="234"/>
    </location>
</feature>
<keyword evidence="2" id="KW-0433">Leucine-rich repeat</keyword>
<sequence>MNCCESRTTCITHIRPPKIVSEMSLWSVFLFLIHGLHGHQSCPRRCDCPPGNGVVWCNWRNLMVIPFDIPHDTRLLYLDSNWIVHISSGAFHGLKLLHELHLADNLIESISPAAFHGLGSALRLLDLSGNKLQKIDAAPFVMLTWVKLELYNNPWHCDCSLQELMKALSLGAGTAEDIVCTTATWKEYVGKTLSHLVSTGVNFCVTQQKNTDFAMLLTMFVWFGVVITYVIYYIRRNQAESRRHLEYLKSLPVPRSSLQQRRRRWMKTIRSAQSSDGLDSHTCWGYTTELLWKQV</sequence>
<evidence type="ECO:0000256" key="4">
    <source>
        <dbReference type="ARBA" id="ARBA00022729"/>
    </source>
</evidence>
<dbReference type="Ensembl" id="ENSNNAT00000013332.1">
    <property type="protein sequence ID" value="ENSNNAP00000012739.1"/>
    <property type="gene ID" value="ENSNNAG00000008588.1"/>
</dbReference>
<dbReference type="SMART" id="SM00369">
    <property type="entry name" value="LRR_TYP"/>
    <property type="match status" value="3"/>
</dbReference>
<protein>
    <recommendedName>
        <fullName evidence="9">Leucine-rich repeat-containing protein 3</fullName>
    </recommendedName>
</protein>
<dbReference type="InterPro" id="IPR050541">
    <property type="entry name" value="LRR_TM_domain-containing"/>
</dbReference>
<dbReference type="InterPro" id="IPR003591">
    <property type="entry name" value="Leu-rich_rpt_typical-subtyp"/>
</dbReference>
<dbReference type="GeneTree" id="ENSGT00940000154360"/>
<evidence type="ECO:0000256" key="6">
    <source>
        <dbReference type="ARBA" id="ARBA00022989"/>
    </source>
</evidence>
<feature type="domain" description="LRRNT" evidence="12">
    <location>
        <begin position="41"/>
        <end position="75"/>
    </location>
</feature>
<evidence type="ECO:0000256" key="8">
    <source>
        <dbReference type="ARBA" id="ARBA00049658"/>
    </source>
</evidence>
<evidence type="ECO:0000256" key="7">
    <source>
        <dbReference type="ARBA" id="ARBA00023136"/>
    </source>
</evidence>
<reference evidence="13" key="2">
    <citation type="submission" date="2025-09" db="UniProtKB">
        <authorList>
            <consortium name="Ensembl"/>
        </authorList>
    </citation>
    <scope>IDENTIFICATION</scope>
</reference>
<evidence type="ECO:0000313" key="13">
    <source>
        <dbReference type="Ensembl" id="ENSNNAP00000012739.1"/>
    </source>
</evidence>
<dbReference type="GO" id="GO:0005886">
    <property type="term" value="C:plasma membrane"/>
    <property type="evidence" value="ECO:0007669"/>
    <property type="project" value="TreeGrafter"/>
</dbReference>
<evidence type="ECO:0000259" key="12">
    <source>
        <dbReference type="SMART" id="SM00013"/>
    </source>
</evidence>
<keyword evidence="5" id="KW-0677">Repeat</keyword>
<name>A0A8C6XDU3_NAJNA</name>
<dbReference type="SMART" id="SM00013">
    <property type="entry name" value="LRRNT"/>
    <property type="match status" value="1"/>
</dbReference>
<keyword evidence="6 10" id="KW-1133">Transmembrane helix</keyword>
<reference evidence="13" key="1">
    <citation type="submission" date="2025-08" db="UniProtKB">
        <authorList>
            <consortium name="Ensembl"/>
        </authorList>
    </citation>
    <scope>IDENTIFICATION</scope>
</reference>
<evidence type="ECO:0000313" key="14">
    <source>
        <dbReference type="Proteomes" id="UP000694559"/>
    </source>
</evidence>
<dbReference type="InterPro" id="IPR000372">
    <property type="entry name" value="LRRNT"/>
</dbReference>
<dbReference type="PANTHER" id="PTHR24369">
    <property type="entry name" value="ANTIGEN BSP, PUTATIVE-RELATED"/>
    <property type="match status" value="1"/>
</dbReference>
<feature type="signal peptide" evidence="11">
    <location>
        <begin position="1"/>
        <end position="38"/>
    </location>
</feature>
<evidence type="ECO:0000256" key="9">
    <source>
        <dbReference type="ARBA" id="ARBA00049749"/>
    </source>
</evidence>
<feature type="chain" id="PRO_5034027280" description="Leucine-rich repeat-containing protein 3" evidence="11">
    <location>
        <begin position="39"/>
        <end position="295"/>
    </location>
</feature>
<organism evidence="13 14">
    <name type="scientific">Naja naja</name>
    <name type="common">Indian cobra</name>
    <dbReference type="NCBI Taxonomy" id="35670"/>
    <lineage>
        <taxon>Eukaryota</taxon>
        <taxon>Metazoa</taxon>
        <taxon>Chordata</taxon>
        <taxon>Craniata</taxon>
        <taxon>Vertebrata</taxon>
        <taxon>Euteleostomi</taxon>
        <taxon>Lepidosauria</taxon>
        <taxon>Squamata</taxon>
        <taxon>Bifurcata</taxon>
        <taxon>Unidentata</taxon>
        <taxon>Episquamata</taxon>
        <taxon>Toxicofera</taxon>
        <taxon>Serpentes</taxon>
        <taxon>Colubroidea</taxon>
        <taxon>Elapidae</taxon>
        <taxon>Elapinae</taxon>
        <taxon>Naja</taxon>
    </lineage>
</organism>
<evidence type="ECO:0000256" key="5">
    <source>
        <dbReference type="ARBA" id="ARBA00022737"/>
    </source>
</evidence>
<dbReference type="Proteomes" id="UP000694559">
    <property type="component" value="Unplaced"/>
</dbReference>
<keyword evidence="7 10" id="KW-0472">Membrane</keyword>
<evidence type="ECO:0000256" key="10">
    <source>
        <dbReference type="SAM" id="Phobius"/>
    </source>
</evidence>
<evidence type="ECO:0000256" key="2">
    <source>
        <dbReference type="ARBA" id="ARBA00022614"/>
    </source>
</evidence>
<dbReference type="OrthoDB" id="676979at2759"/>
<accession>A0A8C6XDU3</accession>
<comment type="subcellular location">
    <subcellularLocation>
        <location evidence="1">Membrane</location>
        <topology evidence="1">Single-pass membrane protein</topology>
    </subcellularLocation>
</comment>
<dbReference type="InterPro" id="IPR032675">
    <property type="entry name" value="LRR_dom_sf"/>
</dbReference>
<dbReference type="SUPFAM" id="SSF52058">
    <property type="entry name" value="L domain-like"/>
    <property type="match status" value="1"/>
</dbReference>
<evidence type="ECO:0000256" key="1">
    <source>
        <dbReference type="ARBA" id="ARBA00004167"/>
    </source>
</evidence>
<keyword evidence="4 11" id="KW-0732">Signal</keyword>
<dbReference type="PROSITE" id="PS51450">
    <property type="entry name" value="LRR"/>
    <property type="match status" value="1"/>
</dbReference>
<dbReference type="Gene3D" id="3.80.10.10">
    <property type="entry name" value="Ribonuclease Inhibitor"/>
    <property type="match status" value="1"/>
</dbReference>
<dbReference type="PANTHER" id="PTHR24369:SF170">
    <property type="entry name" value="LEUCINE-RICH REPEAT-CONTAINING PROTEIN 3"/>
    <property type="match status" value="1"/>
</dbReference>
<dbReference type="AlphaFoldDB" id="A0A8C6XDU3"/>
<dbReference type="Pfam" id="PF13855">
    <property type="entry name" value="LRR_8"/>
    <property type="match status" value="1"/>
</dbReference>
<dbReference type="InterPro" id="IPR001611">
    <property type="entry name" value="Leu-rich_rpt"/>
</dbReference>
<evidence type="ECO:0000256" key="11">
    <source>
        <dbReference type="SAM" id="SignalP"/>
    </source>
</evidence>
<proteinExistence type="inferred from homology"/>
<evidence type="ECO:0000256" key="3">
    <source>
        <dbReference type="ARBA" id="ARBA00022692"/>
    </source>
</evidence>